<dbReference type="Pfam" id="PF01145">
    <property type="entry name" value="Band_7"/>
    <property type="match status" value="1"/>
</dbReference>
<proteinExistence type="inferred from homology"/>
<gene>
    <name evidence="4" type="ORF">BSTOLATCC_MIC20532</name>
</gene>
<keyword evidence="2" id="KW-0472">Membrane</keyword>
<organism evidence="4 5">
    <name type="scientific">Blepharisma stoltei</name>
    <dbReference type="NCBI Taxonomy" id="1481888"/>
    <lineage>
        <taxon>Eukaryota</taxon>
        <taxon>Sar</taxon>
        <taxon>Alveolata</taxon>
        <taxon>Ciliophora</taxon>
        <taxon>Postciliodesmatophora</taxon>
        <taxon>Heterotrichea</taxon>
        <taxon>Heterotrichida</taxon>
        <taxon>Blepharismidae</taxon>
        <taxon>Blepharisma</taxon>
    </lineage>
</organism>
<dbReference type="GO" id="GO:0005743">
    <property type="term" value="C:mitochondrial inner membrane"/>
    <property type="evidence" value="ECO:0007669"/>
    <property type="project" value="UniProtKB-SubCell"/>
</dbReference>
<keyword evidence="2" id="KW-0496">Mitochondrion</keyword>
<dbReference type="Proteomes" id="UP001162131">
    <property type="component" value="Unassembled WGS sequence"/>
</dbReference>
<evidence type="ECO:0000256" key="2">
    <source>
        <dbReference type="RuleBase" id="RU366048"/>
    </source>
</evidence>
<evidence type="ECO:0000256" key="1">
    <source>
        <dbReference type="ARBA" id="ARBA00009658"/>
    </source>
</evidence>
<keyword evidence="5" id="KW-1185">Reference proteome</keyword>
<sequence>MLFVSFYLDIRKTNLKCSDILIIKIMGKIKLALYVGVGIATYQILKNSICYVRKDENVVIFDKFEGVRNIVYGEGFHFIYPWIQIPVYFKVSPSELSFAHKFSTKDSQGANIKLDITYRPVKNDLPKIYLSFGLDYGKRIIPSLGHEVVKEVIKNYSSAELDQDQILNKIKENLIPRASEFFITIDDIKITIENSA</sequence>
<dbReference type="PRINTS" id="PR00679">
    <property type="entry name" value="PROHIBITIN"/>
</dbReference>
<evidence type="ECO:0000313" key="4">
    <source>
        <dbReference type="EMBL" id="CAG9318048.1"/>
    </source>
</evidence>
<reference evidence="4" key="1">
    <citation type="submission" date="2021-09" db="EMBL/GenBank/DDBJ databases">
        <authorList>
            <consortium name="AG Swart"/>
            <person name="Singh M."/>
            <person name="Singh A."/>
            <person name="Seah K."/>
            <person name="Emmerich C."/>
        </authorList>
    </citation>
    <scope>NUCLEOTIDE SEQUENCE</scope>
    <source>
        <strain evidence="4">ATCC30299</strain>
    </source>
</reference>
<dbReference type="InterPro" id="IPR001107">
    <property type="entry name" value="Band_7"/>
</dbReference>
<keyword evidence="2" id="KW-0999">Mitochondrion inner membrane</keyword>
<evidence type="ECO:0000259" key="3">
    <source>
        <dbReference type="Pfam" id="PF01145"/>
    </source>
</evidence>
<comment type="caution">
    <text evidence="4">The sequence shown here is derived from an EMBL/GenBank/DDBJ whole genome shotgun (WGS) entry which is preliminary data.</text>
</comment>
<accession>A0AAU9IWL1</accession>
<dbReference type="PANTHER" id="PTHR23222">
    <property type="entry name" value="PROHIBITIN"/>
    <property type="match status" value="1"/>
</dbReference>
<dbReference type="InterPro" id="IPR000163">
    <property type="entry name" value="Prohibitin"/>
</dbReference>
<name>A0AAU9IWL1_9CILI</name>
<comment type="subcellular location">
    <subcellularLocation>
        <location evidence="2">Mitochondrion inner membrane</location>
    </subcellularLocation>
</comment>
<dbReference type="GO" id="GO:0007005">
    <property type="term" value="P:mitochondrion organization"/>
    <property type="evidence" value="ECO:0007669"/>
    <property type="project" value="TreeGrafter"/>
</dbReference>
<dbReference type="PANTHER" id="PTHR23222:SF0">
    <property type="entry name" value="PROHIBITIN 1"/>
    <property type="match status" value="1"/>
</dbReference>
<evidence type="ECO:0000313" key="5">
    <source>
        <dbReference type="Proteomes" id="UP001162131"/>
    </source>
</evidence>
<dbReference type="EMBL" id="CAJZBQ010000020">
    <property type="protein sequence ID" value="CAG9318048.1"/>
    <property type="molecule type" value="Genomic_DNA"/>
</dbReference>
<comment type="similarity">
    <text evidence="1 2">Belongs to the prohibitin family.</text>
</comment>
<feature type="domain" description="Band 7" evidence="3">
    <location>
        <begin position="52"/>
        <end position="191"/>
    </location>
</feature>
<dbReference type="AlphaFoldDB" id="A0AAU9IWL1"/>
<protein>
    <recommendedName>
        <fullName evidence="2">Prohibitin</fullName>
    </recommendedName>
</protein>